<keyword evidence="1" id="KW-0489">Methyltransferase</keyword>
<keyword evidence="2" id="KW-1185">Reference proteome</keyword>
<gene>
    <name evidence="1" type="ORF">ADUPG1_002852</name>
</gene>
<keyword evidence="1" id="KW-0808">Transferase</keyword>
<protein>
    <submittedName>
        <fullName evidence="1">Class I SAM-dependent methyltransferase</fullName>
    </submittedName>
</protein>
<sequence>MEDNTFDGAILFNILDNLHPEDGKLLIGELCRVLKSGAALLLKLNPVFEEAVFEEDDEFKKIGENCYEEESGLVFWNMDEAVINEILEGHFEYVDGYDIDMQDFDTVNRMYWLKKI</sequence>
<dbReference type="GO" id="GO:0032259">
    <property type="term" value="P:methylation"/>
    <property type="evidence" value="ECO:0007669"/>
    <property type="project" value="UniProtKB-KW"/>
</dbReference>
<accession>A0ABQ5KQB1</accession>
<dbReference type="Gene3D" id="3.40.50.150">
    <property type="entry name" value="Vaccinia Virus protein VP39"/>
    <property type="match status" value="1"/>
</dbReference>
<reference evidence="1" key="1">
    <citation type="submission" date="2022-03" db="EMBL/GenBank/DDBJ databases">
        <title>Draft genome sequence of Aduncisulcus paluster, a free-living microaerophilic Fornicata.</title>
        <authorList>
            <person name="Yuyama I."/>
            <person name="Kume K."/>
            <person name="Tamura T."/>
            <person name="Inagaki Y."/>
            <person name="Hashimoto T."/>
        </authorList>
    </citation>
    <scope>NUCLEOTIDE SEQUENCE</scope>
    <source>
        <strain evidence="1">NY0171</strain>
    </source>
</reference>
<evidence type="ECO:0000313" key="2">
    <source>
        <dbReference type="Proteomes" id="UP001057375"/>
    </source>
</evidence>
<dbReference type="Proteomes" id="UP001057375">
    <property type="component" value="Unassembled WGS sequence"/>
</dbReference>
<dbReference type="EMBL" id="BQXS01003566">
    <property type="protein sequence ID" value="GKT34670.1"/>
    <property type="molecule type" value="Genomic_DNA"/>
</dbReference>
<dbReference type="SUPFAM" id="SSF53335">
    <property type="entry name" value="S-adenosyl-L-methionine-dependent methyltransferases"/>
    <property type="match status" value="1"/>
</dbReference>
<name>A0ABQ5KQB1_9EUKA</name>
<comment type="caution">
    <text evidence="1">The sequence shown here is derived from an EMBL/GenBank/DDBJ whole genome shotgun (WGS) entry which is preliminary data.</text>
</comment>
<dbReference type="GO" id="GO:0008168">
    <property type="term" value="F:methyltransferase activity"/>
    <property type="evidence" value="ECO:0007669"/>
    <property type="project" value="UniProtKB-KW"/>
</dbReference>
<dbReference type="InterPro" id="IPR029063">
    <property type="entry name" value="SAM-dependent_MTases_sf"/>
</dbReference>
<evidence type="ECO:0000313" key="1">
    <source>
        <dbReference type="EMBL" id="GKT34670.1"/>
    </source>
</evidence>
<organism evidence="1 2">
    <name type="scientific">Aduncisulcus paluster</name>
    <dbReference type="NCBI Taxonomy" id="2918883"/>
    <lineage>
        <taxon>Eukaryota</taxon>
        <taxon>Metamonada</taxon>
        <taxon>Carpediemonas-like organisms</taxon>
        <taxon>Aduncisulcus</taxon>
    </lineage>
</organism>
<proteinExistence type="predicted"/>